<feature type="signal peptide" evidence="2">
    <location>
        <begin position="1"/>
        <end position="20"/>
    </location>
</feature>
<keyword evidence="5" id="KW-1185">Reference proteome</keyword>
<gene>
    <name evidence="4" type="ORF">EI546_10015</name>
</gene>
<evidence type="ECO:0000259" key="3">
    <source>
        <dbReference type="Pfam" id="PF18962"/>
    </source>
</evidence>
<feature type="domain" description="Secretion system C-terminal sorting" evidence="3">
    <location>
        <begin position="292"/>
        <end position="357"/>
    </location>
</feature>
<proteinExistence type="predicted"/>
<dbReference type="EMBL" id="CP034951">
    <property type="protein sequence ID" value="QAA82038.1"/>
    <property type="molecule type" value="Genomic_DNA"/>
</dbReference>
<dbReference type="AlphaFoldDB" id="A0A410G421"/>
<dbReference type="InterPro" id="IPR026444">
    <property type="entry name" value="Secre_tail"/>
</dbReference>
<feature type="chain" id="PRO_5019473458" evidence="2">
    <location>
        <begin position="21"/>
        <end position="361"/>
    </location>
</feature>
<dbReference type="NCBIfam" id="TIGR04183">
    <property type="entry name" value="Por_Secre_tail"/>
    <property type="match status" value="1"/>
</dbReference>
<dbReference type="OrthoDB" id="7063782at2"/>
<accession>A0A410G421</accession>
<dbReference type="RefSeq" id="WP_128250412.1">
    <property type="nucleotide sequence ID" value="NZ_CP034951.1"/>
</dbReference>
<dbReference type="Pfam" id="PF18962">
    <property type="entry name" value="Por_Secre_tail"/>
    <property type="match status" value="1"/>
</dbReference>
<keyword evidence="1 2" id="KW-0732">Signal</keyword>
<evidence type="ECO:0000313" key="4">
    <source>
        <dbReference type="EMBL" id="QAA82038.1"/>
    </source>
</evidence>
<sequence length="361" mass="37435">MKKITFLLGGLIASIGVANAQHVQLPAAYSNPVSVLEQDMSIQPTDASVAVNLNGTIPYTATYGNRGNNADPLIVSTGPYFNVAGTGGGPDKSYLEDASLGMGTYGAGAQIASGNSVADDFVLTATYNITSIDVYSYQTGSTPPSITGVYMQVWDGDPSGGGSIVWGDMDTNILIGAESANALRVLESGNTSSMDRQIQRVTADTDGLTLDPGTYWVEYSFEGSGSSGPWAPPVVILGEATTGNAMQNLSQTTGWQALLDGGTNTPQGVPVDIYGTEVVSVADNALAGFSFFPNPTSDVLNLGAQKNIESVSLFNLLGQKVMTVKVDATTSSINLGSLATGTYVMQVTVQGQTGTYKVTKK</sequence>
<dbReference type="Proteomes" id="UP000285517">
    <property type="component" value="Chromosome"/>
</dbReference>
<dbReference type="KEGG" id="aev:EI546_10015"/>
<reference evidence="4 5" key="1">
    <citation type="submission" date="2019-01" db="EMBL/GenBank/DDBJ databases">
        <title>Complete genome sequencing of Aequorivita sp. H23M31.</title>
        <authorList>
            <person name="Bae J.-W."/>
        </authorList>
    </citation>
    <scope>NUCLEOTIDE SEQUENCE [LARGE SCALE GENOMIC DNA]</scope>
    <source>
        <strain evidence="4 5">H23M31</strain>
    </source>
</reference>
<evidence type="ECO:0000256" key="1">
    <source>
        <dbReference type="ARBA" id="ARBA00022729"/>
    </source>
</evidence>
<protein>
    <submittedName>
        <fullName evidence="4">T9SS type A sorting domain-containing protein</fullName>
    </submittedName>
</protein>
<name>A0A410G421_9FLAO</name>
<evidence type="ECO:0000256" key="2">
    <source>
        <dbReference type="SAM" id="SignalP"/>
    </source>
</evidence>
<organism evidence="4 5">
    <name type="scientific">Aequorivita ciconiae</name>
    <dbReference type="NCBI Taxonomy" id="2494375"/>
    <lineage>
        <taxon>Bacteria</taxon>
        <taxon>Pseudomonadati</taxon>
        <taxon>Bacteroidota</taxon>
        <taxon>Flavobacteriia</taxon>
        <taxon>Flavobacteriales</taxon>
        <taxon>Flavobacteriaceae</taxon>
        <taxon>Aequorivita</taxon>
    </lineage>
</organism>
<evidence type="ECO:0000313" key="5">
    <source>
        <dbReference type="Proteomes" id="UP000285517"/>
    </source>
</evidence>